<organism evidence="1">
    <name type="scientific">marine metagenome</name>
    <dbReference type="NCBI Taxonomy" id="408172"/>
    <lineage>
        <taxon>unclassified sequences</taxon>
        <taxon>metagenomes</taxon>
        <taxon>ecological metagenomes</taxon>
    </lineage>
</organism>
<gene>
    <name evidence="1" type="ORF">METZ01_LOCUS455030</name>
</gene>
<evidence type="ECO:0000313" key="1">
    <source>
        <dbReference type="EMBL" id="SVE02176.1"/>
    </source>
</evidence>
<dbReference type="EMBL" id="UINC01188792">
    <property type="protein sequence ID" value="SVE02176.1"/>
    <property type="molecule type" value="Genomic_DNA"/>
</dbReference>
<name>A0A383A2P9_9ZZZZ</name>
<sequence length="84" mass="9919">MRYLLVSYIRKPDGQYDEIISVSTKIKKNDWVDQRVILDYKEQKVLKAAVSGQVAVKDWDQVSSYYEKNYPEVIKRLKEECEAS</sequence>
<protein>
    <submittedName>
        <fullName evidence="1">Uncharacterized protein</fullName>
    </submittedName>
</protein>
<reference evidence="1" key="1">
    <citation type="submission" date="2018-05" db="EMBL/GenBank/DDBJ databases">
        <authorList>
            <person name="Lanie J.A."/>
            <person name="Ng W.-L."/>
            <person name="Kazmierczak K.M."/>
            <person name="Andrzejewski T.M."/>
            <person name="Davidsen T.M."/>
            <person name="Wayne K.J."/>
            <person name="Tettelin H."/>
            <person name="Glass J.I."/>
            <person name="Rusch D."/>
            <person name="Podicherti R."/>
            <person name="Tsui H.-C.T."/>
            <person name="Winkler M.E."/>
        </authorList>
    </citation>
    <scope>NUCLEOTIDE SEQUENCE</scope>
</reference>
<proteinExistence type="predicted"/>
<accession>A0A383A2P9</accession>
<dbReference type="AlphaFoldDB" id="A0A383A2P9"/>